<dbReference type="EMBL" id="PKPP01000387">
    <property type="protein sequence ID" value="PWA93415.1"/>
    <property type="molecule type" value="Genomic_DNA"/>
</dbReference>
<reference evidence="1 2" key="1">
    <citation type="journal article" date="2018" name="Mol. Plant">
        <title>The genome of Artemisia annua provides insight into the evolution of Asteraceae family and artemisinin biosynthesis.</title>
        <authorList>
            <person name="Shen Q."/>
            <person name="Zhang L."/>
            <person name="Liao Z."/>
            <person name="Wang S."/>
            <person name="Yan T."/>
            <person name="Shi P."/>
            <person name="Liu M."/>
            <person name="Fu X."/>
            <person name="Pan Q."/>
            <person name="Wang Y."/>
            <person name="Lv Z."/>
            <person name="Lu X."/>
            <person name="Zhang F."/>
            <person name="Jiang W."/>
            <person name="Ma Y."/>
            <person name="Chen M."/>
            <person name="Hao X."/>
            <person name="Li L."/>
            <person name="Tang Y."/>
            <person name="Lv G."/>
            <person name="Zhou Y."/>
            <person name="Sun X."/>
            <person name="Brodelius P.E."/>
            <person name="Rose J.K.C."/>
            <person name="Tang K."/>
        </authorList>
    </citation>
    <scope>NUCLEOTIDE SEQUENCE [LARGE SCALE GENOMIC DNA]</scope>
    <source>
        <strain evidence="2">cv. Huhao1</strain>
        <tissue evidence="1">Leaf</tissue>
    </source>
</reference>
<evidence type="ECO:0000313" key="2">
    <source>
        <dbReference type="Proteomes" id="UP000245207"/>
    </source>
</evidence>
<name>A0A2U1Q5Y8_ARTAN</name>
<sequence length="127" mass="14338">MSQRLGLRVMATLDSESWEDSHQPITECDLVVLYRFPTVVESLGNRQTLLRKADWSLFRRKMVVISDGYVSVGKSVTESPLSSSAMIYFVGPPLSQKIAPLPSLIGIHEANLYKELAWCEFRKSAFN</sequence>
<evidence type="ECO:0000313" key="1">
    <source>
        <dbReference type="EMBL" id="PWA93415.1"/>
    </source>
</evidence>
<comment type="caution">
    <text evidence="1">The sequence shown here is derived from an EMBL/GenBank/DDBJ whole genome shotgun (WGS) entry which is preliminary data.</text>
</comment>
<organism evidence="1 2">
    <name type="scientific">Artemisia annua</name>
    <name type="common">Sweet wormwood</name>
    <dbReference type="NCBI Taxonomy" id="35608"/>
    <lineage>
        <taxon>Eukaryota</taxon>
        <taxon>Viridiplantae</taxon>
        <taxon>Streptophyta</taxon>
        <taxon>Embryophyta</taxon>
        <taxon>Tracheophyta</taxon>
        <taxon>Spermatophyta</taxon>
        <taxon>Magnoliopsida</taxon>
        <taxon>eudicotyledons</taxon>
        <taxon>Gunneridae</taxon>
        <taxon>Pentapetalae</taxon>
        <taxon>asterids</taxon>
        <taxon>campanulids</taxon>
        <taxon>Asterales</taxon>
        <taxon>Asteraceae</taxon>
        <taxon>Asteroideae</taxon>
        <taxon>Anthemideae</taxon>
        <taxon>Artemisiinae</taxon>
        <taxon>Artemisia</taxon>
    </lineage>
</organism>
<keyword evidence="2" id="KW-1185">Reference proteome</keyword>
<dbReference type="STRING" id="35608.A0A2U1Q5Y8"/>
<proteinExistence type="predicted"/>
<gene>
    <name evidence="1" type="ORF">CTI12_AA072210</name>
</gene>
<dbReference type="Proteomes" id="UP000245207">
    <property type="component" value="Unassembled WGS sequence"/>
</dbReference>
<dbReference type="OrthoDB" id="288590at2759"/>
<dbReference type="AlphaFoldDB" id="A0A2U1Q5Y8"/>
<accession>A0A2U1Q5Y8</accession>
<protein>
    <submittedName>
        <fullName evidence="1">Gibberellin 2-oxidase</fullName>
    </submittedName>
</protein>